<dbReference type="CDD" id="cd14399">
    <property type="entry name" value="UBA_PLICs"/>
    <property type="match status" value="1"/>
</dbReference>
<dbReference type="InterPro" id="IPR000626">
    <property type="entry name" value="Ubiquitin-like_dom"/>
</dbReference>
<evidence type="ECO:0000313" key="4">
    <source>
        <dbReference type="Proteomes" id="UP000504603"/>
    </source>
</evidence>
<dbReference type="KEGG" id="mcha:111014794"/>
<dbReference type="InterPro" id="IPR009060">
    <property type="entry name" value="UBA-like_sf"/>
</dbReference>
<feature type="domain" description="UBA" evidence="2">
    <location>
        <begin position="510"/>
        <end position="554"/>
    </location>
</feature>
<dbReference type="InterPro" id="IPR019954">
    <property type="entry name" value="Ubiquitin_CS"/>
</dbReference>
<dbReference type="SUPFAM" id="SSF46934">
    <property type="entry name" value="UBA-like"/>
    <property type="match status" value="1"/>
</dbReference>
<dbReference type="InterPro" id="IPR015496">
    <property type="entry name" value="Ubiquilin"/>
</dbReference>
<dbReference type="Gene3D" id="3.10.20.90">
    <property type="entry name" value="Phosphatidylinositol 3-kinase Catalytic Subunit, Chain A, domain 1"/>
    <property type="match status" value="1"/>
</dbReference>
<dbReference type="SMART" id="SM00213">
    <property type="entry name" value="UBQ"/>
    <property type="match status" value="1"/>
</dbReference>
<organism evidence="4 5">
    <name type="scientific">Momordica charantia</name>
    <name type="common">Bitter gourd</name>
    <name type="synonym">Balsam pear</name>
    <dbReference type="NCBI Taxonomy" id="3673"/>
    <lineage>
        <taxon>Eukaryota</taxon>
        <taxon>Viridiplantae</taxon>
        <taxon>Streptophyta</taxon>
        <taxon>Embryophyta</taxon>
        <taxon>Tracheophyta</taxon>
        <taxon>Spermatophyta</taxon>
        <taxon>Magnoliopsida</taxon>
        <taxon>eudicotyledons</taxon>
        <taxon>Gunneridae</taxon>
        <taxon>Pentapetalae</taxon>
        <taxon>rosids</taxon>
        <taxon>fabids</taxon>
        <taxon>Cucurbitales</taxon>
        <taxon>Cucurbitaceae</taxon>
        <taxon>Momordiceae</taxon>
        <taxon>Momordica</taxon>
    </lineage>
</organism>
<dbReference type="GO" id="GO:0005634">
    <property type="term" value="C:nucleus"/>
    <property type="evidence" value="ECO:0007669"/>
    <property type="project" value="UniProtKB-ARBA"/>
</dbReference>
<dbReference type="InterPro" id="IPR015940">
    <property type="entry name" value="UBA"/>
</dbReference>
<evidence type="ECO:0000313" key="5">
    <source>
        <dbReference type="RefSeq" id="XP_022145310.1"/>
    </source>
</evidence>
<dbReference type="SUPFAM" id="SSF54236">
    <property type="entry name" value="Ubiquitin-like"/>
    <property type="match status" value="1"/>
</dbReference>
<protein>
    <submittedName>
        <fullName evidence="5">Ubiquitin domain-containing protein DSK2a-like</fullName>
    </submittedName>
</protein>
<dbReference type="FunFam" id="1.10.8.10:FF:000042">
    <property type="entry name" value="Ubiquitin domain-containing protein DSK2b"/>
    <property type="match status" value="1"/>
</dbReference>
<dbReference type="Pfam" id="PF23195">
    <property type="entry name" value="UBQLN1"/>
    <property type="match status" value="2"/>
</dbReference>
<dbReference type="PROSITE" id="PS50030">
    <property type="entry name" value="UBA"/>
    <property type="match status" value="1"/>
</dbReference>
<evidence type="ECO:0000259" key="2">
    <source>
        <dbReference type="PROSITE" id="PS50030"/>
    </source>
</evidence>
<feature type="compositionally biased region" description="Polar residues" evidence="1">
    <location>
        <begin position="113"/>
        <end position="126"/>
    </location>
</feature>
<dbReference type="Proteomes" id="UP000504603">
    <property type="component" value="Unplaced"/>
</dbReference>
<feature type="compositionally biased region" description="Pro residues" evidence="1">
    <location>
        <begin position="98"/>
        <end position="107"/>
    </location>
</feature>
<dbReference type="PRINTS" id="PR00348">
    <property type="entry name" value="UBIQUITIN"/>
</dbReference>
<dbReference type="InterPro" id="IPR019956">
    <property type="entry name" value="Ubiquitin_dom"/>
</dbReference>
<evidence type="ECO:0000259" key="3">
    <source>
        <dbReference type="PROSITE" id="PS50053"/>
    </source>
</evidence>
<dbReference type="InterPro" id="IPR006636">
    <property type="entry name" value="STI1_HS-bd"/>
</dbReference>
<dbReference type="PROSITE" id="PS50053">
    <property type="entry name" value="UBIQUITIN_2"/>
    <property type="match status" value="1"/>
</dbReference>
<dbReference type="SMART" id="SM00165">
    <property type="entry name" value="UBA"/>
    <property type="match status" value="1"/>
</dbReference>
<dbReference type="AlphaFoldDB" id="A0A6J1CU43"/>
<name>A0A6J1CU43_MOMCH</name>
<feature type="domain" description="Ubiquitin-like" evidence="3">
    <location>
        <begin position="23"/>
        <end position="92"/>
    </location>
</feature>
<dbReference type="FunFam" id="1.10.260.100:FF:000005">
    <property type="entry name" value="Ubiquitin domain-containing protein DSK2b"/>
    <property type="match status" value="1"/>
</dbReference>
<feature type="compositionally biased region" description="Pro residues" evidence="1">
    <location>
        <begin position="326"/>
        <end position="336"/>
    </location>
</feature>
<keyword evidence="4" id="KW-1185">Reference proteome</keyword>
<evidence type="ECO:0000256" key="1">
    <source>
        <dbReference type="SAM" id="MobiDB-lite"/>
    </source>
</evidence>
<dbReference type="OrthoDB" id="267397at2759"/>
<feature type="compositionally biased region" description="Polar residues" evidence="1">
    <location>
        <begin position="340"/>
        <end position="355"/>
    </location>
</feature>
<dbReference type="GO" id="GO:0031593">
    <property type="term" value="F:polyubiquitin modification-dependent protein binding"/>
    <property type="evidence" value="ECO:0007669"/>
    <property type="project" value="TreeGrafter"/>
</dbReference>
<accession>A0A6J1CU43</accession>
<dbReference type="GeneID" id="111014794"/>
<dbReference type="GO" id="GO:0005829">
    <property type="term" value="C:cytosol"/>
    <property type="evidence" value="ECO:0007669"/>
    <property type="project" value="TreeGrafter"/>
</dbReference>
<dbReference type="Pfam" id="PF00240">
    <property type="entry name" value="ubiquitin"/>
    <property type="match status" value="1"/>
</dbReference>
<feature type="compositionally biased region" description="Polar residues" evidence="1">
    <location>
        <begin position="281"/>
        <end position="290"/>
    </location>
</feature>
<proteinExistence type="predicted"/>
<gene>
    <name evidence="5" type="primary">LOC111014794</name>
</gene>
<dbReference type="InterPro" id="IPR029071">
    <property type="entry name" value="Ubiquitin-like_domsf"/>
</dbReference>
<dbReference type="CDD" id="cd16106">
    <property type="entry name" value="Ubl_Dsk2p_like"/>
    <property type="match status" value="1"/>
</dbReference>
<dbReference type="Gene3D" id="1.10.8.10">
    <property type="entry name" value="DNA helicase RuvA subunit, C-terminal domain"/>
    <property type="match status" value="1"/>
</dbReference>
<sequence>MGGGDGAVHGASDTTTAADGVKVNVNIRCSNGSKFSVLVYLESTVGSFKSILADHSEVPADQQRLIYKGRILKDDQTLQSYGLEADHTVHLVRGSAPAAPPTNPSTAPPNAGGPNTTSSNARNVPSNEGGALGGFGLESSLFPGLGFDGLGATGGLFGAGLPDFEQVQQQLTRNPNIMREIMNMPAIQNIMNNPDIMRNLIMNNPQMREIMDRNPELAHILNDPSTLRQTLEAARNPELMREMMRNTDRAMSNIESSPEGFNMLRRMYETVQEPFLNATTMSGTAGNDGSNPFAALLGTGGDVTNNTTSNPSTTTPDATNGSPSPNTNPLPNPWTPPSTGGTQTNSTRSNPTPNVSAQVPTGLAGLGLPNLEGMLGATPDASSLNQLMQNPAISQMMQSVLSNPQYVNQILGLNPQMRSLLNSNPQLREMMQNPEFLRQLTSPETLQQLFTLQQHLASQIGRQPTLNQGQSQTDGGTGAANNNMGLEMLMNMFGGLGAGSLGVPNRPDVPPEELYSMQLTQLQEMGFIDRQENIRALIATAGNVHAAVERLLGNSGQ</sequence>
<feature type="region of interest" description="Disordered" evidence="1">
    <location>
        <begin position="94"/>
        <end position="130"/>
    </location>
</feature>
<dbReference type="Gene3D" id="1.10.260.100">
    <property type="match status" value="1"/>
</dbReference>
<reference evidence="5" key="1">
    <citation type="submission" date="2025-08" db="UniProtKB">
        <authorList>
            <consortium name="RefSeq"/>
        </authorList>
    </citation>
    <scope>IDENTIFICATION</scope>
    <source>
        <strain evidence="5">OHB3-1</strain>
    </source>
</reference>
<feature type="region of interest" description="Disordered" evidence="1">
    <location>
        <begin position="281"/>
        <end position="355"/>
    </location>
</feature>
<dbReference type="FunFam" id="3.10.20.90:FF:000183">
    <property type="entry name" value="Ubiquitin domain-containing protein DSK2b"/>
    <property type="match status" value="1"/>
</dbReference>
<dbReference type="Pfam" id="PF00627">
    <property type="entry name" value="UBA"/>
    <property type="match status" value="1"/>
</dbReference>
<dbReference type="RefSeq" id="XP_022145310.1">
    <property type="nucleotide sequence ID" value="XM_022289618.1"/>
</dbReference>
<dbReference type="PANTHER" id="PTHR10677:SF53">
    <property type="entry name" value="UBIQUILIN-RELATED"/>
    <property type="match status" value="1"/>
</dbReference>
<dbReference type="PROSITE" id="PS00299">
    <property type="entry name" value="UBIQUITIN_1"/>
    <property type="match status" value="1"/>
</dbReference>
<feature type="compositionally biased region" description="Low complexity" evidence="1">
    <location>
        <begin position="304"/>
        <end position="325"/>
    </location>
</feature>
<dbReference type="GO" id="GO:0006511">
    <property type="term" value="P:ubiquitin-dependent protein catabolic process"/>
    <property type="evidence" value="ECO:0007669"/>
    <property type="project" value="TreeGrafter"/>
</dbReference>
<dbReference type="SMART" id="SM00727">
    <property type="entry name" value="STI1"/>
    <property type="match status" value="4"/>
</dbReference>
<dbReference type="PANTHER" id="PTHR10677">
    <property type="entry name" value="UBIQUILIN"/>
    <property type="match status" value="1"/>
</dbReference>